<keyword evidence="4" id="KW-1185">Reference proteome</keyword>
<dbReference type="InterPro" id="IPR018482">
    <property type="entry name" value="Znf-C4H2"/>
</dbReference>
<evidence type="ECO:0000313" key="4">
    <source>
        <dbReference type="Proteomes" id="UP001476247"/>
    </source>
</evidence>
<dbReference type="Pfam" id="PF10146">
    <property type="entry name" value="zf-C4H2"/>
    <property type="match status" value="1"/>
</dbReference>
<comment type="caution">
    <text evidence="3">The sequence shown here is derived from an EMBL/GenBank/DDBJ whole genome shotgun (WGS) entry which is preliminary data.</text>
</comment>
<dbReference type="Proteomes" id="UP001476247">
    <property type="component" value="Unassembled WGS sequence"/>
</dbReference>
<organism evidence="3 4">
    <name type="scientific">Helicostylum pulchrum</name>
    <dbReference type="NCBI Taxonomy" id="562976"/>
    <lineage>
        <taxon>Eukaryota</taxon>
        <taxon>Fungi</taxon>
        <taxon>Fungi incertae sedis</taxon>
        <taxon>Mucoromycota</taxon>
        <taxon>Mucoromycotina</taxon>
        <taxon>Mucoromycetes</taxon>
        <taxon>Mucorales</taxon>
        <taxon>Mucorineae</taxon>
        <taxon>Mucoraceae</taxon>
        <taxon>Helicostylum</taxon>
    </lineage>
</organism>
<sequence>MSSHNVDSNVLKTQMHSLEQLRQKTQALVDCKATLLSKTEILDQKKSLLEETNSERQRLQREKKLLREMLHNINQDMNSLVEVEQSLTKESEDLERSVNKLKHEQYEPLHGNNQYQVNDIRVQNGLTKLPHIQQELEARMAQILEDRRVKWQQEESESSASPTPKRRMTGRSGRS</sequence>
<name>A0ABP9YFS6_9FUNG</name>
<evidence type="ECO:0000256" key="2">
    <source>
        <dbReference type="SAM" id="MobiDB-lite"/>
    </source>
</evidence>
<evidence type="ECO:0000256" key="1">
    <source>
        <dbReference type="SAM" id="Coils"/>
    </source>
</evidence>
<accession>A0ABP9YFS6</accession>
<feature type="region of interest" description="Disordered" evidence="2">
    <location>
        <begin position="150"/>
        <end position="175"/>
    </location>
</feature>
<feature type="compositionally biased region" description="Basic residues" evidence="2">
    <location>
        <begin position="164"/>
        <end position="175"/>
    </location>
</feature>
<dbReference type="PANTHER" id="PTHR31058">
    <property type="entry name" value="ZINC FINGER C4H2 DOMAIN-CONTAINING PROTEIN"/>
    <property type="match status" value="1"/>
</dbReference>
<gene>
    <name evidence="3" type="ORF">HPULCUR_011337</name>
</gene>
<proteinExistence type="predicted"/>
<dbReference type="EMBL" id="BAABUJ010000051">
    <property type="protein sequence ID" value="GAA5805811.1"/>
    <property type="molecule type" value="Genomic_DNA"/>
</dbReference>
<keyword evidence="1" id="KW-0175">Coiled coil</keyword>
<dbReference type="PANTHER" id="PTHR31058:SF2">
    <property type="entry name" value="ZINC FINGER C4H2 DOMAIN-CONTAINING PROTEIN"/>
    <property type="match status" value="1"/>
</dbReference>
<protein>
    <submittedName>
        <fullName evidence="3">Uncharacterized protein</fullName>
    </submittedName>
</protein>
<reference evidence="3 4" key="1">
    <citation type="submission" date="2024-04" db="EMBL/GenBank/DDBJ databases">
        <title>genome sequences of Mucor flavus KT1a and Helicostylum pulchrum KT1b strains isolation_sourced from the surface of a dry-aged beef.</title>
        <authorList>
            <person name="Toyotome T."/>
            <person name="Hosono M."/>
            <person name="Torimaru M."/>
            <person name="Fukuda K."/>
            <person name="Mikami N."/>
        </authorList>
    </citation>
    <scope>NUCLEOTIDE SEQUENCE [LARGE SCALE GENOMIC DNA]</scope>
    <source>
        <strain evidence="3 4">KT1b</strain>
    </source>
</reference>
<evidence type="ECO:0000313" key="3">
    <source>
        <dbReference type="EMBL" id="GAA5805811.1"/>
    </source>
</evidence>
<feature type="coiled-coil region" evidence="1">
    <location>
        <begin position="42"/>
        <end position="104"/>
    </location>
</feature>